<sequence length="89" mass="10514">MLWIEQGLYIRIQELDNGPTPMPLKSGFNMETAYRVLGCFNPSETSDAYYILANDRDETWFICNRHVRVVCVDNKRKEFRYPISVLNLH</sequence>
<reference evidence="1 2" key="1">
    <citation type="journal article" date="2018" name="Front. Microbiol.">
        <title>An Investigation of an Acute Gastroenteritis Outbreak: Cronobacter sakazakii, a Potential Cause of Food-Borne Illness.</title>
        <authorList>
            <person name="Yong W."/>
            <person name="Guo B."/>
            <person name="Shi X."/>
            <person name="Cheng T."/>
            <person name="Chen M."/>
            <person name="Jiang X."/>
            <person name="Ye Y."/>
            <person name="Wang J."/>
            <person name="Xie G."/>
            <person name="Ding J."/>
        </authorList>
    </citation>
    <scope>NUCLEOTIDE SEQUENCE [LARGE SCALE GENOMIC DNA]</scope>
    <source>
        <strain evidence="1 2">S1</strain>
    </source>
</reference>
<protein>
    <submittedName>
        <fullName evidence="1">Uncharacterized protein</fullName>
    </submittedName>
</protein>
<proteinExistence type="predicted"/>
<accession>A0A423XSH5</accession>
<organism evidence="1 2">
    <name type="scientific">Cronobacter malonaticus</name>
    <dbReference type="NCBI Taxonomy" id="413503"/>
    <lineage>
        <taxon>Bacteria</taxon>
        <taxon>Pseudomonadati</taxon>
        <taxon>Pseudomonadota</taxon>
        <taxon>Gammaproteobacteria</taxon>
        <taxon>Enterobacterales</taxon>
        <taxon>Enterobacteriaceae</taxon>
        <taxon>Cronobacter</taxon>
    </lineage>
</organism>
<evidence type="ECO:0000313" key="2">
    <source>
        <dbReference type="Proteomes" id="UP000285793"/>
    </source>
</evidence>
<name>A0A423XSH5_9ENTR</name>
<dbReference type="AlphaFoldDB" id="A0A423XSH5"/>
<evidence type="ECO:0000313" key="1">
    <source>
        <dbReference type="EMBL" id="ROW59472.1"/>
    </source>
</evidence>
<dbReference type="EMBL" id="PQJL01000016">
    <property type="protein sequence ID" value="ROW59472.1"/>
    <property type="molecule type" value="Genomic_DNA"/>
</dbReference>
<dbReference type="Proteomes" id="UP000285793">
    <property type="component" value="Unassembled WGS sequence"/>
</dbReference>
<dbReference type="RefSeq" id="WP_032970507.1">
    <property type="nucleotide sequence ID" value="NZ_CABMMY010000183.1"/>
</dbReference>
<gene>
    <name evidence="1" type="ORF">C3E80_13765</name>
</gene>
<comment type="caution">
    <text evidence="1">The sequence shown here is derived from an EMBL/GenBank/DDBJ whole genome shotgun (WGS) entry which is preliminary data.</text>
</comment>